<accession>A0A8S1E6W5</accession>
<dbReference type="OrthoDB" id="5773087at2759"/>
<evidence type="ECO:0000313" key="5">
    <source>
        <dbReference type="EMBL" id="CAB3396630.1"/>
    </source>
</evidence>
<dbReference type="InterPro" id="IPR012677">
    <property type="entry name" value="Nucleotide-bd_a/b_plait_sf"/>
</dbReference>
<evidence type="ECO:0000256" key="1">
    <source>
        <dbReference type="ARBA" id="ARBA00022737"/>
    </source>
</evidence>
<evidence type="ECO:0000256" key="3">
    <source>
        <dbReference type="PROSITE-ProRule" id="PRU00176"/>
    </source>
</evidence>
<dbReference type="Pfam" id="PF00076">
    <property type="entry name" value="RRM_1"/>
    <property type="match status" value="1"/>
</dbReference>
<dbReference type="SMART" id="SM00360">
    <property type="entry name" value="RRM"/>
    <property type="match status" value="2"/>
</dbReference>
<organism evidence="5 6">
    <name type="scientific">Caenorhabditis bovis</name>
    <dbReference type="NCBI Taxonomy" id="2654633"/>
    <lineage>
        <taxon>Eukaryota</taxon>
        <taxon>Metazoa</taxon>
        <taxon>Ecdysozoa</taxon>
        <taxon>Nematoda</taxon>
        <taxon>Chromadorea</taxon>
        <taxon>Rhabditida</taxon>
        <taxon>Rhabditina</taxon>
        <taxon>Rhabditomorpha</taxon>
        <taxon>Rhabditoidea</taxon>
        <taxon>Rhabditidae</taxon>
        <taxon>Peloderinae</taxon>
        <taxon>Caenorhabditis</taxon>
    </lineage>
</organism>
<dbReference type="PROSITE" id="PS51257">
    <property type="entry name" value="PROKAR_LIPOPROTEIN"/>
    <property type="match status" value="1"/>
</dbReference>
<dbReference type="InterPro" id="IPR000504">
    <property type="entry name" value="RRM_dom"/>
</dbReference>
<dbReference type="SUPFAM" id="SSF54928">
    <property type="entry name" value="RNA-binding domain, RBD"/>
    <property type="match status" value="1"/>
</dbReference>
<comment type="caution">
    <text evidence="5">The sequence shown here is derived from an EMBL/GenBank/DDBJ whole genome shotgun (WGS) entry which is preliminary data.</text>
</comment>
<dbReference type="InterPro" id="IPR050825">
    <property type="entry name" value="RBM42_RBP45_47-like"/>
</dbReference>
<dbReference type="InterPro" id="IPR035979">
    <property type="entry name" value="RBD_domain_sf"/>
</dbReference>
<dbReference type="GO" id="GO:0005829">
    <property type="term" value="C:cytosol"/>
    <property type="evidence" value="ECO:0007669"/>
    <property type="project" value="TreeGrafter"/>
</dbReference>
<dbReference type="AlphaFoldDB" id="A0A8S1E6W5"/>
<dbReference type="PANTHER" id="PTHR47640">
    <property type="entry name" value="TRNA SELENOCYSTEINE 1-ASSOCIATED PROTEIN 1-RELATED-RELATED"/>
    <property type="match status" value="1"/>
</dbReference>
<keyword evidence="6" id="KW-1185">Reference proteome</keyword>
<keyword evidence="1" id="KW-0677">Repeat</keyword>
<dbReference type="PROSITE" id="PS50102">
    <property type="entry name" value="RRM"/>
    <property type="match status" value="1"/>
</dbReference>
<keyword evidence="2 3" id="KW-0694">RNA-binding</keyword>
<reference evidence="5 6" key="1">
    <citation type="submission" date="2020-04" db="EMBL/GenBank/DDBJ databases">
        <authorList>
            <person name="Laetsch R D."/>
            <person name="Stevens L."/>
            <person name="Kumar S."/>
            <person name="Blaxter L. M."/>
        </authorList>
    </citation>
    <scope>NUCLEOTIDE SEQUENCE [LARGE SCALE GENOMIC DNA]</scope>
</reference>
<dbReference type="EMBL" id="CADEPM010000001">
    <property type="protein sequence ID" value="CAB3396630.1"/>
    <property type="molecule type" value="Genomic_DNA"/>
</dbReference>
<dbReference type="Proteomes" id="UP000494206">
    <property type="component" value="Unassembled WGS sequence"/>
</dbReference>
<protein>
    <recommendedName>
        <fullName evidence="4">RRM domain-containing protein</fullName>
    </recommendedName>
</protein>
<gene>
    <name evidence="5" type="ORF">CBOVIS_LOCUS156</name>
</gene>
<evidence type="ECO:0000313" key="6">
    <source>
        <dbReference type="Proteomes" id="UP000494206"/>
    </source>
</evidence>
<dbReference type="GO" id="GO:0003729">
    <property type="term" value="F:mRNA binding"/>
    <property type="evidence" value="ECO:0007669"/>
    <property type="project" value="InterPro"/>
</dbReference>
<dbReference type="Gene3D" id="3.30.70.330">
    <property type="match status" value="1"/>
</dbReference>
<name>A0A8S1E6W5_9PELO</name>
<proteinExistence type="predicted"/>
<sequence>MTEKVTQPTLMVGDLNLAIDPQLVAHAVFSCGIKVVDARRGFTKDGKRQNLFFEYKSFEEAKIVKRLLNRRNIKIAPGASLHLRFVKQAYDLIGQIVDYRYHFRVEASLFVGKLSPWMTVDDIEDIFSKYPSCIGASIYREETYSKSCFVRFLDLRECYEALEMHGAFIDGRCIQVSISSKDERTVVDYVGQCEKNYPEYIVAPKRVVSQEEYNEIIIRNSQDWFSDLEDSRWSKLVYAYDSKWSYHEQDLIIDKYSMA</sequence>
<dbReference type="PANTHER" id="PTHR47640:SF10">
    <property type="entry name" value="TRNA SELENOCYSTEINE 1-ASSOCIATED PROTEIN 1-RELATED"/>
    <property type="match status" value="1"/>
</dbReference>
<evidence type="ECO:0000256" key="2">
    <source>
        <dbReference type="ARBA" id="ARBA00022884"/>
    </source>
</evidence>
<feature type="domain" description="RRM" evidence="4">
    <location>
        <begin position="107"/>
        <end position="181"/>
    </location>
</feature>
<evidence type="ECO:0000259" key="4">
    <source>
        <dbReference type="PROSITE" id="PS50102"/>
    </source>
</evidence>